<reference evidence="1 2" key="1">
    <citation type="submission" date="2018-12" db="EMBL/GenBank/DDBJ databases">
        <authorList>
            <person name="Sun L."/>
            <person name="Chen Z."/>
        </authorList>
    </citation>
    <scope>NUCLEOTIDE SEQUENCE [LARGE SCALE GENOMIC DNA]</scope>
    <source>
        <strain evidence="1 2">3-5-3</strain>
    </source>
</reference>
<dbReference type="OrthoDB" id="2528990at2"/>
<gene>
    <name evidence="1" type="ORF">EJP77_11690</name>
</gene>
<proteinExistence type="predicted"/>
<protein>
    <submittedName>
        <fullName evidence="1">Uncharacterized protein</fullName>
    </submittedName>
</protein>
<dbReference type="EMBL" id="RZNX01000004">
    <property type="protein sequence ID" value="RUT30494.1"/>
    <property type="molecule type" value="Genomic_DNA"/>
</dbReference>
<accession>A0A433X8Y4</accession>
<dbReference type="Proteomes" id="UP000272464">
    <property type="component" value="Unassembled WGS sequence"/>
</dbReference>
<evidence type="ECO:0000313" key="1">
    <source>
        <dbReference type="EMBL" id="RUT30494.1"/>
    </source>
</evidence>
<dbReference type="RefSeq" id="WP_127199426.1">
    <property type="nucleotide sequence ID" value="NZ_RZNX01000004.1"/>
</dbReference>
<keyword evidence="2" id="KW-1185">Reference proteome</keyword>
<comment type="caution">
    <text evidence="1">The sequence shown here is derived from an EMBL/GenBank/DDBJ whole genome shotgun (WGS) entry which is preliminary data.</text>
</comment>
<organism evidence="1 2">
    <name type="scientific">Paenibacillus zeisoli</name>
    <dbReference type="NCBI Taxonomy" id="2496267"/>
    <lineage>
        <taxon>Bacteria</taxon>
        <taxon>Bacillati</taxon>
        <taxon>Bacillota</taxon>
        <taxon>Bacilli</taxon>
        <taxon>Bacillales</taxon>
        <taxon>Paenibacillaceae</taxon>
        <taxon>Paenibacillus</taxon>
    </lineage>
</organism>
<dbReference type="AlphaFoldDB" id="A0A433X8Y4"/>
<sequence>MGQRANLIIVRNESYELYYSHWCANTLPQDLFWGEQYAIQFIEMQTRVDESGWLDDVWAEGGAILDLDKKKLIFYGGEDLLYDIPLRKLYLKLMRTTWQDWEIEWAYEGILDLATYVGYPKEKVLTSSEIDINYLSLAPPEEKSWVDTVASVKFSQNELLLFPISGGVDIYLSYGPDLINNIDKSFGYKSISLKEWSKDFPMGGFHIDITSNRLEYWHANDIPNISQELRSKWPDWDVIENYDNYESQYNSTNGLLEFQDISQHQLLRELKVLLLSEPSNPINAIECFIKKEADAGKKVEVNPHALKNDRYELPKNVKEEILEFAIDNL</sequence>
<evidence type="ECO:0000313" key="2">
    <source>
        <dbReference type="Proteomes" id="UP000272464"/>
    </source>
</evidence>
<name>A0A433X8Y4_9BACL</name>